<proteinExistence type="inferred from homology"/>
<dbReference type="PANTHER" id="PTHR47505">
    <property type="entry name" value="DNA UTILIZATION PROTEIN YHGH"/>
    <property type="match status" value="1"/>
</dbReference>
<accession>A0A9D9HKN6</accession>
<dbReference type="InterPro" id="IPR000836">
    <property type="entry name" value="PRTase_dom"/>
</dbReference>
<dbReference type="PANTHER" id="PTHR47505:SF1">
    <property type="entry name" value="DNA UTILIZATION PROTEIN YHGH"/>
    <property type="match status" value="1"/>
</dbReference>
<dbReference type="InterPro" id="IPR051910">
    <property type="entry name" value="ComF/GntX_DNA_util-trans"/>
</dbReference>
<organism evidence="2 3">
    <name type="scientific">Candidatus Cryptobacteroides intestinigallinarum</name>
    <dbReference type="NCBI Taxonomy" id="2840767"/>
    <lineage>
        <taxon>Bacteria</taxon>
        <taxon>Pseudomonadati</taxon>
        <taxon>Bacteroidota</taxon>
        <taxon>Bacteroidia</taxon>
        <taxon>Bacteroidales</taxon>
        <taxon>Candidatus Cryptobacteroides</taxon>
    </lineage>
</organism>
<reference evidence="2" key="1">
    <citation type="submission" date="2020-10" db="EMBL/GenBank/DDBJ databases">
        <authorList>
            <person name="Gilroy R."/>
        </authorList>
    </citation>
    <scope>NUCLEOTIDE SEQUENCE</scope>
    <source>
        <strain evidence="2">B1-3475</strain>
    </source>
</reference>
<dbReference type="InterPro" id="IPR029057">
    <property type="entry name" value="PRTase-like"/>
</dbReference>
<evidence type="ECO:0000256" key="1">
    <source>
        <dbReference type="ARBA" id="ARBA00008007"/>
    </source>
</evidence>
<gene>
    <name evidence="2" type="ORF">IAC08_04310</name>
</gene>
<sequence>MKKKRFVWIGHDSLAAAADIIVPRYCCVCGRRLLSKEKHICLYCMGDFPFTYNWRTPRNSMADRFNALICEDAPETASGRKEPYAYAAALFLYRDDAPYREIQHRLKYMGDIGTGRYFARMLGERLASSLHFRDADTVIPVPLHPLRKWTRGYNQAEVIAREIATCTGAELRTGLLRRKRHTRTQTKLSTEEKMQNVRNAFSVRRKHRKKLLSCRHIILVDDVFTTGATMYACFRTIRGAVQKMEPGSRAGSPLVMPRISVVSLGLVDR</sequence>
<reference evidence="2" key="2">
    <citation type="journal article" date="2021" name="PeerJ">
        <title>Extensive microbial diversity within the chicken gut microbiome revealed by metagenomics and culture.</title>
        <authorList>
            <person name="Gilroy R."/>
            <person name="Ravi A."/>
            <person name="Getino M."/>
            <person name="Pursley I."/>
            <person name="Horton D.L."/>
            <person name="Alikhan N.F."/>
            <person name="Baker D."/>
            <person name="Gharbi K."/>
            <person name="Hall N."/>
            <person name="Watson M."/>
            <person name="Adriaenssens E.M."/>
            <person name="Foster-Nyarko E."/>
            <person name="Jarju S."/>
            <person name="Secka A."/>
            <person name="Antonio M."/>
            <person name="Oren A."/>
            <person name="Chaudhuri R.R."/>
            <person name="La Ragione R."/>
            <person name="Hildebrand F."/>
            <person name="Pallen M.J."/>
        </authorList>
    </citation>
    <scope>NUCLEOTIDE SEQUENCE</scope>
    <source>
        <strain evidence="2">B1-3475</strain>
    </source>
</reference>
<evidence type="ECO:0000313" key="2">
    <source>
        <dbReference type="EMBL" id="MBO8455609.1"/>
    </source>
</evidence>
<dbReference type="Proteomes" id="UP000823617">
    <property type="component" value="Unassembled WGS sequence"/>
</dbReference>
<dbReference type="EMBL" id="JADIMK010000041">
    <property type="protein sequence ID" value="MBO8455609.1"/>
    <property type="molecule type" value="Genomic_DNA"/>
</dbReference>
<comment type="similarity">
    <text evidence="1">Belongs to the ComF/GntX family.</text>
</comment>
<dbReference type="SUPFAM" id="SSF53271">
    <property type="entry name" value="PRTase-like"/>
    <property type="match status" value="1"/>
</dbReference>
<dbReference type="CDD" id="cd06223">
    <property type="entry name" value="PRTases_typeI"/>
    <property type="match status" value="1"/>
</dbReference>
<comment type="caution">
    <text evidence="2">The sequence shown here is derived from an EMBL/GenBank/DDBJ whole genome shotgun (WGS) entry which is preliminary data.</text>
</comment>
<dbReference type="Gene3D" id="3.40.50.2020">
    <property type="match status" value="1"/>
</dbReference>
<dbReference type="AlphaFoldDB" id="A0A9D9HKN6"/>
<name>A0A9D9HKN6_9BACT</name>
<evidence type="ECO:0000313" key="3">
    <source>
        <dbReference type="Proteomes" id="UP000823617"/>
    </source>
</evidence>
<protein>
    <submittedName>
        <fullName evidence="2">ComF family protein</fullName>
    </submittedName>
</protein>